<dbReference type="Pfam" id="PF16919">
    <property type="entry name" value="PknG_rubred"/>
    <property type="match status" value="1"/>
</dbReference>
<dbReference type="PROSITE" id="PS50011">
    <property type="entry name" value="PROTEIN_KINASE_DOM"/>
    <property type="match status" value="1"/>
</dbReference>
<keyword evidence="3 11" id="KW-0808">Transferase</keyword>
<dbReference type="Proteomes" id="UP000242637">
    <property type="component" value="Chromosome 1"/>
</dbReference>
<sequence>MTDTYPCTNTSCPGHYTDGYCDYCGTPNTPTTPAPPENTTNTALPDERAAIVTLGSARHNATRRRVRPQHTRTTGLGTGLTVVPATPPTPPEDNILTNPTVPENKRHCSTCQTPVGRSHDNTPGNPEGTCPNCGTPYSFTPKLTPGEIVAGQYEITGPLAHGGLGWIYLARDRNVSNRPVVLKGLLNAEDADAAAAAEAEQAFLARVEHPHIVEVYNVVTHNDAGYTVMEHVPGTSLKDILKQRLREAGGTYNPLPVEHALAYIHGILPAFTYLHDAGMLYCDFKPDNLIHIGDQVKLIDLGGMRAIDDLDSPIYGTIGYQAPEVPDVGPSIASDIYTIGRTLAVLTNEFRGYQTTYATTLPPRDQLPAFSNNDPFYRLVAKACAPDPADRFQSIDELRTQLLGVLRLTVLDCDNPTTAPQSAPSHLFHSPLVTNESLAWWELPALRPDETDPSRAAVASITDNDSWNRLNALRTIPRRTPAVMLAEGWEHLRLHDHTKITTTVEEILAADPWEWRALWLHALSALHQGALEEAINSFTSVYHQHPGEIAPHLGLALAHELNGDTTNARREYLTCLRTDTSYTTAAAFGIARTHIRDGNPDHAIAALDLIPPGTTAHGRAQWLRAELSTHTPGYDALDHAWRSTENLPVTPIERARFRVHLFNTALQRITSTGEKPKETLDGIRITKRAVRLALSDAYHRLATLTPNERERAALIDTANEVRPWTLI</sequence>
<proteinExistence type="predicted"/>
<dbReference type="RefSeq" id="WP_028326896.1">
    <property type="nucleotide sequence ID" value="NZ_LT906453.1"/>
</dbReference>
<dbReference type="PANTHER" id="PTHR24363">
    <property type="entry name" value="SERINE/THREONINE PROTEIN KINASE"/>
    <property type="match status" value="1"/>
</dbReference>
<dbReference type="PANTHER" id="PTHR24363:SF0">
    <property type="entry name" value="SERINE_THREONINE KINASE LIKE DOMAIN CONTAINING 1"/>
    <property type="match status" value="1"/>
</dbReference>
<evidence type="ECO:0000256" key="4">
    <source>
        <dbReference type="ARBA" id="ARBA00022741"/>
    </source>
</evidence>
<dbReference type="InterPro" id="IPR011990">
    <property type="entry name" value="TPR-like_helical_dom_sf"/>
</dbReference>
<dbReference type="Gene3D" id="3.30.200.20">
    <property type="entry name" value="Phosphorylase Kinase, domain 1"/>
    <property type="match status" value="1"/>
</dbReference>
<feature type="compositionally biased region" description="Basic residues" evidence="9">
    <location>
        <begin position="60"/>
        <end position="70"/>
    </location>
</feature>
<dbReference type="GO" id="GO:0005524">
    <property type="term" value="F:ATP binding"/>
    <property type="evidence" value="ECO:0007669"/>
    <property type="project" value="UniProtKB-KW"/>
</dbReference>
<dbReference type="InterPro" id="IPR031636">
    <property type="entry name" value="PknG_TPR"/>
</dbReference>
<dbReference type="GO" id="GO:0106310">
    <property type="term" value="F:protein serine kinase activity"/>
    <property type="evidence" value="ECO:0007669"/>
    <property type="project" value="RHEA"/>
</dbReference>
<dbReference type="InterPro" id="IPR011009">
    <property type="entry name" value="Kinase-like_dom_sf"/>
</dbReference>
<evidence type="ECO:0000313" key="11">
    <source>
        <dbReference type="EMBL" id="SNV17152.1"/>
    </source>
</evidence>
<dbReference type="SUPFAM" id="SSF48452">
    <property type="entry name" value="TPR-like"/>
    <property type="match status" value="1"/>
</dbReference>
<dbReference type="FunFam" id="1.10.510.10:FF:000306">
    <property type="entry name" value="Serine/threonine protein kinase"/>
    <property type="match status" value="1"/>
</dbReference>
<reference evidence="11 12" key="1">
    <citation type="submission" date="2017-06" db="EMBL/GenBank/DDBJ databases">
        <authorList>
            <consortium name="Pathogen Informatics"/>
        </authorList>
    </citation>
    <scope>NUCLEOTIDE SEQUENCE [LARGE SCALE GENOMIC DNA]</scope>
    <source>
        <strain evidence="11 12">NCTC13039</strain>
    </source>
</reference>
<feature type="compositionally biased region" description="Low complexity" evidence="9">
    <location>
        <begin position="71"/>
        <end position="84"/>
    </location>
</feature>
<gene>
    <name evidence="11" type="primary">pknG</name>
    <name evidence="11" type="ORF">SAMEA4475696_00144</name>
</gene>
<dbReference type="GO" id="GO:0004674">
    <property type="term" value="F:protein serine/threonine kinase activity"/>
    <property type="evidence" value="ECO:0007669"/>
    <property type="project" value="UniProtKB-KW"/>
</dbReference>
<dbReference type="Gene3D" id="1.10.510.10">
    <property type="entry name" value="Transferase(Phosphotransferase) domain 1"/>
    <property type="match status" value="1"/>
</dbReference>
<dbReference type="Pfam" id="PF00069">
    <property type="entry name" value="Pkinase"/>
    <property type="match status" value="1"/>
</dbReference>
<dbReference type="EMBL" id="LT906453">
    <property type="protein sequence ID" value="SNV17152.1"/>
    <property type="molecule type" value="Genomic_DNA"/>
</dbReference>
<dbReference type="GeneID" id="63458453"/>
<keyword evidence="12" id="KW-1185">Reference proteome</keyword>
<comment type="catalytic activity">
    <reaction evidence="8">
        <text>L-seryl-[protein] + ATP = O-phospho-L-seryl-[protein] + ADP + H(+)</text>
        <dbReference type="Rhea" id="RHEA:17989"/>
        <dbReference type="Rhea" id="RHEA-COMP:9863"/>
        <dbReference type="Rhea" id="RHEA-COMP:11604"/>
        <dbReference type="ChEBI" id="CHEBI:15378"/>
        <dbReference type="ChEBI" id="CHEBI:29999"/>
        <dbReference type="ChEBI" id="CHEBI:30616"/>
        <dbReference type="ChEBI" id="CHEBI:83421"/>
        <dbReference type="ChEBI" id="CHEBI:456216"/>
        <dbReference type="EC" id="2.7.11.1"/>
    </reaction>
</comment>
<evidence type="ECO:0000313" key="12">
    <source>
        <dbReference type="Proteomes" id="UP000242637"/>
    </source>
</evidence>
<dbReference type="SUPFAM" id="SSF56112">
    <property type="entry name" value="Protein kinase-like (PK-like)"/>
    <property type="match status" value="1"/>
</dbReference>
<name>A0A239V4Z7_9MICO</name>
<keyword evidence="6" id="KW-0067">ATP-binding</keyword>
<evidence type="ECO:0000256" key="8">
    <source>
        <dbReference type="ARBA" id="ARBA00048679"/>
    </source>
</evidence>
<dbReference type="Gene3D" id="1.25.40.10">
    <property type="entry name" value="Tetratricopeptide repeat domain"/>
    <property type="match status" value="1"/>
</dbReference>
<dbReference type="Pfam" id="PF16918">
    <property type="entry name" value="PknG_TPR"/>
    <property type="match status" value="1"/>
</dbReference>
<dbReference type="InterPro" id="IPR031634">
    <property type="entry name" value="PknG_rubred"/>
</dbReference>
<keyword evidence="4" id="KW-0547">Nucleotide-binding</keyword>
<comment type="catalytic activity">
    <reaction evidence="7">
        <text>L-threonyl-[protein] + ATP = O-phospho-L-threonyl-[protein] + ADP + H(+)</text>
        <dbReference type="Rhea" id="RHEA:46608"/>
        <dbReference type="Rhea" id="RHEA-COMP:11060"/>
        <dbReference type="Rhea" id="RHEA-COMP:11605"/>
        <dbReference type="ChEBI" id="CHEBI:15378"/>
        <dbReference type="ChEBI" id="CHEBI:30013"/>
        <dbReference type="ChEBI" id="CHEBI:30616"/>
        <dbReference type="ChEBI" id="CHEBI:61977"/>
        <dbReference type="ChEBI" id="CHEBI:456216"/>
        <dbReference type="EC" id="2.7.11.1"/>
    </reaction>
</comment>
<evidence type="ECO:0000256" key="7">
    <source>
        <dbReference type="ARBA" id="ARBA00047899"/>
    </source>
</evidence>
<dbReference type="EC" id="2.7.11.1" evidence="1"/>
<feature type="domain" description="Protein kinase" evidence="10">
    <location>
        <begin position="153"/>
        <end position="403"/>
    </location>
</feature>
<dbReference type="InterPro" id="IPR000719">
    <property type="entry name" value="Prot_kinase_dom"/>
</dbReference>
<dbReference type="AlphaFoldDB" id="A0A239V4Z7"/>
<dbReference type="STRING" id="1121387.GCA_000429885_00887"/>
<evidence type="ECO:0000256" key="5">
    <source>
        <dbReference type="ARBA" id="ARBA00022777"/>
    </source>
</evidence>
<evidence type="ECO:0000259" key="10">
    <source>
        <dbReference type="PROSITE" id="PS50011"/>
    </source>
</evidence>
<organism evidence="11 12">
    <name type="scientific">Dermatophilus congolensis</name>
    <dbReference type="NCBI Taxonomy" id="1863"/>
    <lineage>
        <taxon>Bacteria</taxon>
        <taxon>Bacillati</taxon>
        <taxon>Actinomycetota</taxon>
        <taxon>Actinomycetes</taxon>
        <taxon>Micrococcales</taxon>
        <taxon>Dermatophilaceae</taxon>
        <taxon>Dermatophilus</taxon>
    </lineage>
</organism>
<evidence type="ECO:0000256" key="2">
    <source>
        <dbReference type="ARBA" id="ARBA00022527"/>
    </source>
</evidence>
<keyword evidence="2" id="KW-0723">Serine/threonine-protein kinase</keyword>
<keyword evidence="5 11" id="KW-0418">Kinase</keyword>
<evidence type="ECO:0000256" key="6">
    <source>
        <dbReference type="ARBA" id="ARBA00022840"/>
    </source>
</evidence>
<dbReference type="KEGG" id="dco:SAMEA4475696_0144"/>
<evidence type="ECO:0000256" key="1">
    <source>
        <dbReference type="ARBA" id="ARBA00012513"/>
    </source>
</evidence>
<evidence type="ECO:0000256" key="3">
    <source>
        <dbReference type="ARBA" id="ARBA00022679"/>
    </source>
</evidence>
<protein>
    <recommendedName>
        <fullName evidence="1">non-specific serine/threonine protein kinase</fullName>
        <ecNumber evidence="1">2.7.11.1</ecNumber>
    </recommendedName>
</protein>
<evidence type="ECO:0000256" key="9">
    <source>
        <dbReference type="SAM" id="MobiDB-lite"/>
    </source>
</evidence>
<dbReference type="CDD" id="cd14014">
    <property type="entry name" value="STKc_PknB_like"/>
    <property type="match status" value="1"/>
</dbReference>
<feature type="region of interest" description="Disordered" evidence="9">
    <location>
        <begin position="59"/>
        <end position="101"/>
    </location>
</feature>
<dbReference type="OrthoDB" id="137117at2"/>
<accession>A0A239V4Z7</accession>